<dbReference type="PROSITE" id="PS50865">
    <property type="entry name" value="ZF_MYND_2"/>
    <property type="match status" value="1"/>
</dbReference>
<name>A0A9N6ZGC6_9CRUS</name>
<evidence type="ECO:0000256" key="4">
    <source>
        <dbReference type="ARBA" id="ARBA00022833"/>
    </source>
</evidence>
<dbReference type="InterPro" id="IPR002893">
    <property type="entry name" value="Znf_MYND"/>
</dbReference>
<comment type="similarity">
    <text evidence="1">Belongs to the neurochondrin family.</text>
</comment>
<dbReference type="SUPFAM" id="SSF144232">
    <property type="entry name" value="HIT/MYND zinc finger-like"/>
    <property type="match status" value="1"/>
</dbReference>
<reference evidence="7" key="1">
    <citation type="submission" date="2021-04" db="EMBL/GenBank/DDBJ databases">
        <authorList>
            <person name="Cornetti L."/>
        </authorList>
    </citation>
    <scope>NUCLEOTIDE SEQUENCE</scope>
</reference>
<dbReference type="Pfam" id="PF05536">
    <property type="entry name" value="Neurochondrin"/>
    <property type="match status" value="1"/>
</dbReference>
<evidence type="ECO:0000256" key="1">
    <source>
        <dbReference type="ARBA" id="ARBA00006927"/>
    </source>
</evidence>
<dbReference type="GO" id="GO:0048168">
    <property type="term" value="P:regulation of neuronal synaptic plasticity"/>
    <property type="evidence" value="ECO:0007669"/>
    <property type="project" value="TreeGrafter"/>
</dbReference>
<dbReference type="GO" id="GO:0030425">
    <property type="term" value="C:dendrite"/>
    <property type="evidence" value="ECO:0007669"/>
    <property type="project" value="TreeGrafter"/>
</dbReference>
<dbReference type="PROSITE" id="PS01360">
    <property type="entry name" value="ZF_MYND_1"/>
    <property type="match status" value="1"/>
</dbReference>
<keyword evidence="4" id="KW-0862">Zinc</keyword>
<evidence type="ECO:0000313" key="7">
    <source>
        <dbReference type="EMBL" id="CAG4642340.1"/>
    </source>
</evidence>
<dbReference type="InterPro" id="IPR008709">
    <property type="entry name" value="Neurochondrin"/>
</dbReference>
<keyword evidence="3 5" id="KW-0863">Zinc-finger</keyword>
<dbReference type="PANTHER" id="PTHR13109:SF7">
    <property type="entry name" value="NEUROCHONDRIN"/>
    <property type="match status" value="1"/>
</dbReference>
<dbReference type="GO" id="GO:0008270">
    <property type="term" value="F:zinc ion binding"/>
    <property type="evidence" value="ECO:0007669"/>
    <property type="project" value="UniProtKB-KW"/>
</dbReference>
<evidence type="ECO:0000256" key="3">
    <source>
        <dbReference type="ARBA" id="ARBA00022771"/>
    </source>
</evidence>
<accession>A0A9N6ZGC6</accession>
<sequence length="966" mass="108872">MSSKKEGIPKAVLKCIDALNSAKADNEKFASLFIVTKLIKADECTEPCLKLIYEAIGFKFLNRLLMSTEVPEGCPPFIYKSVALSIVSSFCSVPDIVGSPDVLSIIPVLLDIVCMSDADAMEDNLMLVSDCYTCLRAIAASKSGRKALLQKDAASQLAEVYVDEMFRHDEALSLVVYLVSHQGSEVFSSNQELFLQILSRLSSDFVAETSEKKFENCQMLHVLLGNSPPISARDLEKEEWPKSVLLALEGILCSKIGTAHRDMSLQLIARLLELLGIAWGLSIGPNPRQFLLLLVNLACVEVRMKLEERSLEQILETADVLVACYSIIELFITFMISQSFLSFDPKQREQAYCALKGAVSAILTLLNHEAETNPEWTGSYGDKRTQFIVASIRILGAWLAEESSSMKEEVCKVLPYIIRICSKLFEERQKGSTDVSDPLRFMLPAFCHLAAENASRKIMLSENVHQLLYNYFLYQWAIFSEWLAKQPNVAADWLHTETEEEEEISEKSRPDSEAAVILVSGIYMNIVVLEPRLAATDIIFSQLLKFCFTHLPQLVKRQDFVVLMGNVAVLGLLILRQHSWKYAEGDSAVFRYIQGTVSFLWDAHNSEESCDSHSLVISLRYKKDWPDLAELWFLGMQSLSNVMASLNWVVEFIVDSGWPQEMMKALSTIVSGAIDASTRTAYEDFLCCLIKAEPKIKVLLCTQWNLPESAALKSCDTFLELFRKCPDDCLNDLDGWRTSLWTSALNQDFKHLADDPDWKTDLTVEKYSTVCFVCGCSGTKLCGGCKKVNYCSKVHQLLHWKNGHKMLCNKGIQVQGEVSIFTLPEYEIIIEDEKLELTSKTIEAAAKNNKIAAELKEFERIVNSIKPTFQNDSTVDESLHESVSDVVEDEMFVKFKEKIASYPDQTVNSVEPNENSNSRCSITYTWIVFLIKVLIGERWPFMPVKIIVTWVKLTKKNGYGNKIIPE</sequence>
<gene>
    <name evidence="7" type="primary">EOG090X0266</name>
</gene>
<evidence type="ECO:0000256" key="2">
    <source>
        <dbReference type="ARBA" id="ARBA00022723"/>
    </source>
</evidence>
<evidence type="ECO:0000259" key="6">
    <source>
        <dbReference type="PROSITE" id="PS50865"/>
    </source>
</evidence>
<dbReference type="AlphaFoldDB" id="A0A9N6ZGC6"/>
<organism evidence="7">
    <name type="scientific">Evadne anonyx</name>
    <dbReference type="NCBI Taxonomy" id="141404"/>
    <lineage>
        <taxon>Eukaryota</taxon>
        <taxon>Metazoa</taxon>
        <taxon>Ecdysozoa</taxon>
        <taxon>Arthropoda</taxon>
        <taxon>Crustacea</taxon>
        <taxon>Branchiopoda</taxon>
        <taxon>Diplostraca</taxon>
        <taxon>Cladocera</taxon>
        <taxon>Onychopoda</taxon>
        <taxon>Podonidae</taxon>
        <taxon>Evadne</taxon>
    </lineage>
</organism>
<keyword evidence="2" id="KW-0479">Metal-binding</keyword>
<dbReference type="EMBL" id="OC985685">
    <property type="protein sequence ID" value="CAG4642340.1"/>
    <property type="molecule type" value="Genomic_DNA"/>
</dbReference>
<feature type="domain" description="MYND-type" evidence="6">
    <location>
        <begin position="771"/>
        <end position="808"/>
    </location>
</feature>
<dbReference type="PANTHER" id="PTHR13109">
    <property type="entry name" value="NEUROCHONDRIN"/>
    <property type="match status" value="1"/>
</dbReference>
<dbReference type="Pfam" id="PF01753">
    <property type="entry name" value="zf-MYND"/>
    <property type="match status" value="1"/>
</dbReference>
<dbReference type="Gene3D" id="6.10.140.2220">
    <property type="match status" value="1"/>
</dbReference>
<protein>
    <submittedName>
        <fullName evidence="7">EOG090X0266</fullName>
    </submittedName>
</protein>
<dbReference type="GO" id="GO:0031175">
    <property type="term" value="P:neuron projection development"/>
    <property type="evidence" value="ECO:0007669"/>
    <property type="project" value="TreeGrafter"/>
</dbReference>
<proteinExistence type="inferred from homology"/>
<evidence type="ECO:0000256" key="5">
    <source>
        <dbReference type="PROSITE-ProRule" id="PRU00134"/>
    </source>
</evidence>